<protein>
    <recommendedName>
        <fullName evidence="3">Ubiquitin-like protease family profile domain-containing protein</fullName>
    </recommendedName>
</protein>
<comment type="caution">
    <text evidence="1">The sequence shown here is derived from an EMBL/GenBank/DDBJ whole genome shotgun (WGS) entry which is preliminary data.</text>
</comment>
<accession>A0A3L6T8P7</accession>
<evidence type="ECO:0000313" key="2">
    <source>
        <dbReference type="Proteomes" id="UP000275267"/>
    </source>
</evidence>
<evidence type="ECO:0008006" key="3">
    <source>
        <dbReference type="Google" id="ProtNLM"/>
    </source>
</evidence>
<name>A0A3L6T8P7_PANMI</name>
<dbReference type="Proteomes" id="UP000275267">
    <property type="component" value="Unassembled WGS sequence"/>
</dbReference>
<proteinExistence type="predicted"/>
<dbReference type="OrthoDB" id="721918at2759"/>
<organism evidence="1 2">
    <name type="scientific">Panicum miliaceum</name>
    <name type="common">Proso millet</name>
    <name type="synonym">Broomcorn millet</name>
    <dbReference type="NCBI Taxonomy" id="4540"/>
    <lineage>
        <taxon>Eukaryota</taxon>
        <taxon>Viridiplantae</taxon>
        <taxon>Streptophyta</taxon>
        <taxon>Embryophyta</taxon>
        <taxon>Tracheophyta</taxon>
        <taxon>Spermatophyta</taxon>
        <taxon>Magnoliopsida</taxon>
        <taxon>Liliopsida</taxon>
        <taxon>Poales</taxon>
        <taxon>Poaceae</taxon>
        <taxon>PACMAD clade</taxon>
        <taxon>Panicoideae</taxon>
        <taxon>Panicodae</taxon>
        <taxon>Paniceae</taxon>
        <taxon>Panicinae</taxon>
        <taxon>Panicum</taxon>
        <taxon>Panicum sect. Panicum</taxon>
    </lineage>
</organism>
<gene>
    <name evidence="1" type="ORF">C2845_PM03G33630</name>
</gene>
<keyword evidence="2" id="KW-1185">Reference proteome</keyword>
<dbReference type="AlphaFoldDB" id="A0A3L6T8P7"/>
<reference evidence="2" key="1">
    <citation type="journal article" date="2019" name="Nat. Commun.">
        <title>The genome of broomcorn millet.</title>
        <authorList>
            <person name="Zou C."/>
            <person name="Miki D."/>
            <person name="Li D."/>
            <person name="Tang Q."/>
            <person name="Xiao L."/>
            <person name="Rajput S."/>
            <person name="Deng P."/>
            <person name="Jia W."/>
            <person name="Huang R."/>
            <person name="Zhang M."/>
            <person name="Sun Y."/>
            <person name="Hu J."/>
            <person name="Fu X."/>
            <person name="Schnable P.S."/>
            <person name="Li F."/>
            <person name="Zhang H."/>
            <person name="Feng B."/>
            <person name="Zhu X."/>
            <person name="Liu R."/>
            <person name="Schnable J.C."/>
            <person name="Zhu J.-K."/>
            <person name="Zhang H."/>
        </authorList>
    </citation>
    <scope>NUCLEOTIDE SEQUENCE [LARGE SCALE GENOMIC DNA]</scope>
</reference>
<dbReference type="EMBL" id="PQIB02000002">
    <property type="protein sequence ID" value="RLN33216.1"/>
    <property type="molecule type" value="Genomic_DNA"/>
</dbReference>
<evidence type="ECO:0000313" key="1">
    <source>
        <dbReference type="EMBL" id="RLN33216.1"/>
    </source>
</evidence>
<sequence>MLSEEDLNAVGPSSLALHNHYMECHFGSDADTFPVQFSDLYDLFNLDALDISLLQCFSFALGQYMLTKGATTKSKATPKLTHKTDFKCPQQLSGSNLCGFHVAFNMMTLIGDGKTYKISTDFTAPPISKDSYVMIPEMISNFILRNVIPPEGRYYVHTTVH</sequence>